<dbReference type="AlphaFoldDB" id="A0A6J7R7Q7"/>
<organism evidence="1">
    <name type="scientific">freshwater metagenome</name>
    <dbReference type="NCBI Taxonomy" id="449393"/>
    <lineage>
        <taxon>unclassified sequences</taxon>
        <taxon>metagenomes</taxon>
        <taxon>ecological metagenomes</taxon>
    </lineage>
</organism>
<dbReference type="EMBL" id="CAFBPD010000313">
    <property type="protein sequence ID" value="CAB5024748.1"/>
    <property type="molecule type" value="Genomic_DNA"/>
</dbReference>
<proteinExistence type="predicted"/>
<sequence length="39" mass="4524">MEYFTSVRGELINRARDDLVEMRCALRSAEYEEDDGIVA</sequence>
<name>A0A6J7R7Q7_9ZZZZ</name>
<gene>
    <name evidence="1" type="ORF">UFOPK4061_01604</name>
</gene>
<evidence type="ECO:0000313" key="1">
    <source>
        <dbReference type="EMBL" id="CAB5024748.1"/>
    </source>
</evidence>
<protein>
    <submittedName>
        <fullName evidence="1">Unannotated protein</fullName>
    </submittedName>
</protein>
<accession>A0A6J7R7Q7</accession>
<reference evidence="1" key="1">
    <citation type="submission" date="2020-05" db="EMBL/GenBank/DDBJ databases">
        <authorList>
            <person name="Chiriac C."/>
            <person name="Salcher M."/>
            <person name="Ghai R."/>
            <person name="Kavagutti S V."/>
        </authorList>
    </citation>
    <scope>NUCLEOTIDE SEQUENCE</scope>
</reference>